<dbReference type="EMBL" id="KT307976">
    <property type="protein sequence ID" value="ALA13405.1"/>
    <property type="molecule type" value="Genomic_DNA"/>
</dbReference>
<keyword evidence="2" id="KW-1185">Reference proteome</keyword>
<dbReference type="GeneID" id="26633004"/>
<dbReference type="KEGG" id="vg:26633004"/>
<dbReference type="Proteomes" id="UP000204647">
    <property type="component" value="Segment"/>
</dbReference>
<sequence>MSIYWIGEEISTSGMYPQALEDQNELFVRVAEPATPNLYKFISRFGQVVYISDYYTIGSIRELVREKDYKGLYTFLYELLIGQIGMIEFLHSIHLHTAQERSSSYSEGRQRAQKDIREALGLEED</sequence>
<accession>A0A0K2D0X8</accession>
<gene>
    <name evidence="1" type="ORF">AVESOBMORE_250</name>
</gene>
<dbReference type="RefSeq" id="YP_009206605.1">
    <property type="nucleotide sequence ID" value="NC_028887.1"/>
</dbReference>
<evidence type="ECO:0000313" key="1">
    <source>
        <dbReference type="EMBL" id="ALA13405.1"/>
    </source>
</evidence>
<name>A0A0K2D0X8_9CAUD</name>
<proteinExistence type="predicted"/>
<dbReference type="OrthoDB" id="34832at10239"/>
<organism evidence="1 2">
    <name type="scientific">Bacillus phage AvesoBmore</name>
    <dbReference type="NCBI Taxonomy" id="1698451"/>
    <lineage>
        <taxon>Viruses</taxon>
        <taxon>Duplodnaviria</taxon>
        <taxon>Heunggongvirae</taxon>
        <taxon>Uroviricota</taxon>
        <taxon>Caudoviricetes</taxon>
        <taxon>Herelleviridae</taxon>
        <taxon>Bastillevirinae</taxon>
        <taxon>Bequatrovirus</taxon>
        <taxon>Bequatrovirus avesobmore</taxon>
    </lineage>
</organism>
<reference evidence="1 2" key="1">
    <citation type="journal article" date="2015" name="Genome Announc.">
        <title>Genome Sequences of Two Bacillus cereus Group Bacteriophages, Eyuki and AvesoBmore.</title>
        <authorList>
            <person name="Erill I."/>
            <person name="Caruso S.M."/>
        </authorList>
    </citation>
    <scope>NUCLEOTIDE SEQUENCE [LARGE SCALE GENOMIC DNA]</scope>
</reference>
<protein>
    <submittedName>
        <fullName evidence="1">Uncharacterized protein</fullName>
    </submittedName>
</protein>
<evidence type="ECO:0000313" key="2">
    <source>
        <dbReference type="Proteomes" id="UP000204647"/>
    </source>
</evidence>